<dbReference type="EMBL" id="MEUI01000027">
    <property type="protein sequence ID" value="OGC33795.1"/>
    <property type="molecule type" value="Genomic_DNA"/>
</dbReference>
<dbReference type="InterPro" id="IPR029044">
    <property type="entry name" value="Nucleotide-diphossugar_trans"/>
</dbReference>
<sequence length="333" mass="37944">MRTLLSLLRELPPDIDIDIVRERAFREETLNFALSRHQGGDLLILGDDVLFTEGWYATLVKYQRDDIILGFPMLYPDTEIIQDHGYDLVDIDGKISLLPSLRGETKKRVAVRDCDAVCGCAMFIGGKVWQALPKFSLEGKNRWGEAIYGFLAKKKGFSLKVLDHFLYHFGKSTKSNKDKAYSSESFLLEKDIWGKIVDKYVPKSFVKRKIERKISTALKELMHSGQKILIYGVGSVADFIAKDKLAILNKSGRIGFCSGLPEEAGVLFHGNNIGYYQGVDFSQYDRVLITVLGKEQEIYRLLKEQVGDSQIDYIFEEKKGDCFYYDLRTIKEG</sequence>
<evidence type="ECO:0008006" key="3">
    <source>
        <dbReference type="Google" id="ProtNLM"/>
    </source>
</evidence>
<dbReference type="Gene3D" id="3.90.550.10">
    <property type="entry name" value="Spore Coat Polysaccharide Biosynthesis Protein SpsA, Chain A"/>
    <property type="match status" value="1"/>
</dbReference>
<organism evidence="1 2">
    <name type="scientific">candidate division WOR-1 bacterium RIFOXYC2_FULL_41_25</name>
    <dbReference type="NCBI Taxonomy" id="1802586"/>
    <lineage>
        <taxon>Bacteria</taxon>
        <taxon>Bacillati</taxon>
        <taxon>Saganbacteria</taxon>
    </lineage>
</organism>
<name>A0A1F4TM52_UNCSA</name>
<dbReference type="AlphaFoldDB" id="A0A1F4TM52"/>
<comment type="caution">
    <text evidence="1">The sequence shown here is derived from an EMBL/GenBank/DDBJ whole genome shotgun (WGS) entry which is preliminary data.</text>
</comment>
<reference evidence="1 2" key="1">
    <citation type="journal article" date="2016" name="Nat. Commun.">
        <title>Thousands of microbial genomes shed light on interconnected biogeochemical processes in an aquifer system.</title>
        <authorList>
            <person name="Anantharaman K."/>
            <person name="Brown C.T."/>
            <person name="Hug L.A."/>
            <person name="Sharon I."/>
            <person name="Castelle C.J."/>
            <person name="Probst A.J."/>
            <person name="Thomas B.C."/>
            <person name="Singh A."/>
            <person name="Wilkins M.J."/>
            <person name="Karaoz U."/>
            <person name="Brodie E.L."/>
            <person name="Williams K.H."/>
            <person name="Hubbard S.S."/>
            <person name="Banfield J.F."/>
        </authorList>
    </citation>
    <scope>NUCLEOTIDE SEQUENCE [LARGE SCALE GENOMIC DNA]</scope>
</reference>
<evidence type="ECO:0000313" key="2">
    <source>
        <dbReference type="Proteomes" id="UP000177309"/>
    </source>
</evidence>
<evidence type="ECO:0000313" key="1">
    <source>
        <dbReference type="EMBL" id="OGC33795.1"/>
    </source>
</evidence>
<accession>A0A1F4TM52</accession>
<dbReference type="Proteomes" id="UP000177309">
    <property type="component" value="Unassembled WGS sequence"/>
</dbReference>
<proteinExistence type="predicted"/>
<dbReference type="SUPFAM" id="SSF53448">
    <property type="entry name" value="Nucleotide-diphospho-sugar transferases"/>
    <property type="match status" value="1"/>
</dbReference>
<gene>
    <name evidence="1" type="ORF">A2462_01700</name>
</gene>
<protein>
    <recommendedName>
        <fullName evidence="3">Glycosyltransferase 2-like domain-containing protein</fullName>
    </recommendedName>
</protein>